<dbReference type="RefSeq" id="WP_343975252.1">
    <property type="nucleotide sequence ID" value="NZ_BAAAJG010000008.1"/>
</dbReference>
<name>A0ABW4FG22_9PSEU</name>
<dbReference type="Gene3D" id="3.30.450.180">
    <property type="match status" value="1"/>
</dbReference>
<sequence>MSTGRFERRDLADFLRRHRGRLTPAAVGLSPSGSRRTAGLRREEVAQLTGMSVDYYVRLEQGRSPHPSQQMLRALARTLRLTDDEHDHLFRLAGHEPPARTGASAHVRPGVLLVLDRLDDCAAFVASDTGVTLAQNRLAALLIGDMATRTGPATSALWRWFCDPAERKRYPAADHEHQSRVRVADFRMTWGRRRSDADVRHLLADLHANSPEFARMWADHEVAARHEDHKRLVHPAIGTIGLRCEVLLQPDDGQQLVLLTAAPGSEDQEKLDLLRVIGDQTGSDQADIRR</sequence>
<dbReference type="Gene3D" id="1.10.260.40">
    <property type="entry name" value="lambda repressor-like DNA-binding domains"/>
    <property type="match status" value="1"/>
</dbReference>
<proteinExistence type="predicted"/>
<dbReference type="Proteomes" id="UP001597145">
    <property type="component" value="Unassembled WGS sequence"/>
</dbReference>
<protein>
    <submittedName>
        <fullName evidence="2">Helix-turn-helix transcriptional regulator</fullName>
    </submittedName>
</protein>
<dbReference type="PANTHER" id="PTHR35010:SF2">
    <property type="entry name" value="BLL4672 PROTEIN"/>
    <property type="match status" value="1"/>
</dbReference>
<reference evidence="3" key="1">
    <citation type="journal article" date="2019" name="Int. J. Syst. Evol. Microbiol.">
        <title>The Global Catalogue of Microorganisms (GCM) 10K type strain sequencing project: providing services to taxonomists for standard genome sequencing and annotation.</title>
        <authorList>
            <consortium name="The Broad Institute Genomics Platform"/>
            <consortium name="The Broad Institute Genome Sequencing Center for Infectious Disease"/>
            <person name="Wu L."/>
            <person name="Ma J."/>
        </authorList>
    </citation>
    <scope>NUCLEOTIDE SEQUENCE [LARGE SCALE GENOMIC DNA]</scope>
    <source>
        <strain evidence="3">JCM 12165</strain>
    </source>
</reference>
<dbReference type="Pfam" id="PF17765">
    <property type="entry name" value="MLTR_LBD"/>
    <property type="match status" value="1"/>
</dbReference>
<dbReference type="InterPro" id="IPR001387">
    <property type="entry name" value="Cro/C1-type_HTH"/>
</dbReference>
<organism evidence="2 3">
    <name type="scientific">Pseudonocardia aurantiaca</name>
    <dbReference type="NCBI Taxonomy" id="75290"/>
    <lineage>
        <taxon>Bacteria</taxon>
        <taxon>Bacillati</taxon>
        <taxon>Actinomycetota</taxon>
        <taxon>Actinomycetes</taxon>
        <taxon>Pseudonocardiales</taxon>
        <taxon>Pseudonocardiaceae</taxon>
        <taxon>Pseudonocardia</taxon>
    </lineage>
</organism>
<accession>A0ABW4FG22</accession>
<dbReference type="PANTHER" id="PTHR35010">
    <property type="entry name" value="BLL4672 PROTEIN-RELATED"/>
    <property type="match status" value="1"/>
</dbReference>
<comment type="caution">
    <text evidence="2">The sequence shown here is derived from an EMBL/GenBank/DDBJ whole genome shotgun (WGS) entry which is preliminary data.</text>
</comment>
<feature type="domain" description="HTH cro/C1-type" evidence="1">
    <location>
        <begin position="38"/>
        <end position="86"/>
    </location>
</feature>
<dbReference type="PROSITE" id="PS50943">
    <property type="entry name" value="HTH_CROC1"/>
    <property type="match status" value="1"/>
</dbReference>
<dbReference type="EMBL" id="JBHUCP010000004">
    <property type="protein sequence ID" value="MFD1529187.1"/>
    <property type="molecule type" value="Genomic_DNA"/>
</dbReference>
<evidence type="ECO:0000313" key="3">
    <source>
        <dbReference type="Proteomes" id="UP001597145"/>
    </source>
</evidence>
<dbReference type="SMART" id="SM00530">
    <property type="entry name" value="HTH_XRE"/>
    <property type="match status" value="1"/>
</dbReference>
<gene>
    <name evidence="2" type="ORF">ACFSCY_07015</name>
</gene>
<dbReference type="Pfam" id="PF13560">
    <property type="entry name" value="HTH_31"/>
    <property type="match status" value="1"/>
</dbReference>
<keyword evidence="3" id="KW-1185">Reference proteome</keyword>
<dbReference type="CDD" id="cd00093">
    <property type="entry name" value="HTH_XRE"/>
    <property type="match status" value="1"/>
</dbReference>
<evidence type="ECO:0000313" key="2">
    <source>
        <dbReference type="EMBL" id="MFD1529187.1"/>
    </source>
</evidence>
<evidence type="ECO:0000259" key="1">
    <source>
        <dbReference type="PROSITE" id="PS50943"/>
    </source>
</evidence>
<dbReference type="InterPro" id="IPR010982">
    <property type="entry name" value="Lambda_DNA-bd_dom_sf"/>
</dbReference>
<dbReference type="SUPFAM" id="SSF47413">
    <property type="entry name" value="lambda repressor-like DNA-binding domains"/>
    <property type="match status" value="1"/>
</dbReference>
<dbReference type="InterPro" id="IPR041413">
    <property type="entry name" value="MLTR_LBD"/>
</dbReference>